<dbReference type="KEGG" id="pcor:KS4_22040"/>
<dbReference type="PANTHER" id="PTHR33529">
    <property type="entry name" value="SLR0882 PROTEIN-RELATED"/>
    <property type="match status" value="1"/>
</dbReference>
<evidence type="ECO:0000256" key="3">
    <source>
        <dbReference type="ARBA" id="ARBA00022692"/>
    </source>
</evidence>
<keyword evidence="8" id="KW-1185">Reference proteome</keyword>
<feature type="transmembrane region" description="Helical" evidence="6">
    <location>
        <begin position="152"/>
        <end position="176"/>
    </location>
</feature>
<evidence type="ECO:0000256" key="2">
    <source>
        <dbReference type="ARBA" id="ARBA00022475"/>
    </source>
</evidence>
<dbReference type="Pfam" id="PF03739">
    <property type="entry name" value="LptF_LptG"/>
    <property type="match status" value="1"/>
</dbReference>
<feature type="transmembrane region" description="Helical" evidence="6">
    <location>
        <begin position="395"/>
        <end position="417"/>
    </location>
</feature>
<evidence type="ECO:0000256" key="1">
    <source>
        <dbReference type="ARBA" id="ARBA00004651"/>
    </source>
</evidence>
<dbReference type="Proteomes" id="UP000317369">
    <property type="component" value="Chromosome"/>
</dbReference>
<dbReference type="EMBL" id="CP036425">
    <property type="protein sequence ID" value="QDU34142.1"/>
    <property type="molecule type" value="Genomic_DNA"/>
</dbReference>
<dbReference type="PANTHER" id="PTHR33529:SF2">
    <property type="entry name" value="LIPOPOLYSACCHARIDE EXPORT SYSTEM PERMEASE PROTEIN LPTG"/>
    <property type="match status" value="1"/>
</dbReference>
<gene>
    <name evidence="7" type="ORF">KS4_22040</name>
</gene>
<evidence type="ECO:0000256" key="4">
    <source>
        <dbReference type="ARBA" id="ARBA00022989"/>
    </source>
</evidence>
<keyword evidence="4 6" id="KW-1133">Transmembrane helix</keyword>
<organism evidence="7 8">
    <name type="scientific">Poriferisphaera corsica</name>
    <dbReference type="NCBI Taxonomy" id="2528020"/>
    <lineage>
        <taxon>Bacteria</taxon>
        <taxon>Pseudomonadati</taxon>
        <taxon>Planctomycetota</taxon>
        <taxon>Phycisphaerae</taxon>
        <taxon>Phycisphaerales</taxon>
        <taxon>Phycisphaeraceae</taxon>
        <taxon>Poriferisphaera</taxon>
    </lineage>
</organism>
<feature type="transmembrane region" description="Helical" evidence="6">
    <location>
        <begin position="96"/>
        <end position="113"/>
    </location>
</feature>
<feature type="transmembrane region" description="Helical" evidence="6">
    <location>
        <begin position="12"/>
        <end position="34"/>
    </location>
</feature>
<dbReference type="GO" id="GO:0015920">
    <property type="term" value="P:lipopolysaccharide transport"/>
    <property type="evidence" value="ECO:0007669"/>
    <property type="project" value="TreeGrafter"/>
</dbReference>
<accession>A0A517YVE0</accession>
<evidence type="ECO:0000256" key="5">
    <source>
        <dbReference type="ARBA" id="ARBA00023136"/>
    </source>
</evidence>
<comment type="subcellular location">
    <subcellularLocation>
        <location evidence="1">Cell membrane</location>
        <topology evidence="1">Multi-pass membrane protein</topology>
    </subcellularLocation>
</comment>
<evidence type="ECO:0000313" key="8">
    <source>
        <dbReference type="Proteomes" id="UP000317369"/>
    </source>
</evidence>
<dbReference type="OrthoDB" id="262519at2"/>
<dbReference type="InterPro" id="IPR005495">
    <property type="entry name" value="LptG/LptF_permease"/>
</dbReference>
<keyword evidence="2" id="KW-1003">Cell membrane</keyword>
<keyword evidence="3 6" id="KW-0812">Transmembrane</keyword>
<evidence type="ECO:0000313" key="7">
    <source>
        <dbReference type="EMBL" id="QDU34142.1"/>
    </source>
</evidence>
<dbReference type="GO" id="GO:0043190">
    <property type="term" value="C:ATP-binding cassette (ABC) transporter complex"/>
    <property type="evidence" value="ECO:0007669"/>
    <property type="project" value="TreeGrafter"/>
</dbReference>
<feature type="transmembrane region" description="Helical" evidence="6">
    <location>
        <begin position="119"/>
        <end position="140"/>
    </location>
</feature>
<protein>
    <submittedName>
        <fullName evidence="7">Putative permease YjgP/YjgQ family protein</fullName>
    </submittedName>
</protein>
<dbReference type="RefSeq" id="WP_145077748.1">
    <property type="nucleotide sequence ID" value="NZ_CP036425.1"/>
</dbReference>
<reference evidence="7 8" key="1">
    <citation type="submission" date="2019-02" db="EMBL/GenBank/DDBJ databases">
        <title>Deep-cultivation of Planctomycetes and their phenomic and genomic characterization uncovers novel biology.</title>
        <authorList>
            <person name="Wiegand S."/>
            <person name="Jogler M."/>
            <person name="Boedeker C."/>
            <person name="Pinto D."/>
            <person name="Vollmers J."/>
            <person name="Rivas-Marin E."/>
            <person name="Kohn T."/>
            <person name="Peeters S.H."/>
            <person name="Heuer A."/>
            <person name="Rast P."/>
            <person name="Oberbeckmann S."/>
            <person name="Bunk B."/>
            <person name="Jeske O."/>
            <person name="Meyerdierks A."/>
            <person name="Storesund J.E."/>
            <person name="Kallscheuer N."/>
            <person name="Luecker S."/>
            <person name="Lage O.M."/>
            <person name="Pohl T."/>
            <person name="Merkel B.J."/>
            <person name="Hornburger P."/>
            <person name="Mueller R.-W."/>
            <person name="Bruemmer F."/>
            <person name="Labrenz M."/>
            <person name="Spormann A.M."/>
            <person name="Op den Camp H."/>
            <person name="Overmann J."/>
            <person name="Amann R."/>
            <person name="Jetten M.S.M."/>
            <person name="Mascher T."/>
            <person name="Medema M.H."/>
            <person name="Devos D.P."/>
            <person name="Kaster A.-K."/>
            <person name="Ovreas L."/>
            <person name="Rohde M."/>
            <person name="Galperin M.Y."/>
            <person name="Jogler C."/>
        </authorList>
    </citation>
    <scope>NUCLEOTIDE SEQUENCE [LARGE SCALE GENOMIC DNA]</scope>
    <source>
        <strain evidence="7 8">KS4</strain>
    </source>
</reference>
<feature type="transmembrane region" description="Helical" evidence="6">
    <location>
        <begin position="338"/>
        <end position="360"/>
    </location>
</feature>
<keyword evidence="5 6" id="KW-0472">Membrane</keyword>
<name>A0A517YVE0_9BACT</name>
<evidence type="ECO:0000256" key="6">
    <source>
        <dbReference type="SAM" id="Phobius"/>
    </source>
</evidence>
<proteinExistence type="predicted"/>
<sequence>MKTLSLYIIKNFLVNFVILLSVLMLLFILVDLTINMDDFVKAGGNWAKMQNVTSVASEYNVSGELLTELLDDGASNPLIASELDLNVNQVSQIKHAIQPGSFMSFIGVMYYIIDYYTPIMLLIYIFFSGLIVTAAMGFTFSAMIRARELTAIIASGISLYRIAMPIVLVGGVLSIINLPLQEYAIPAMAERITRDKLDLKRNKTRDIPIVFARDGEGNLISGANFLKDEEQFDKGISILVRDDSGLTLQQIRASQASWDDNRGGWKLVQGVAFVTPDNPMEISPPEAIDFFKTDLSPTVLKLRQTSFYRNLLSIGNLQSMRSNPALSGNAAEGITRIIWSRFSLVILNVIVLVIGLPYFLTRIPGNMLKQGLKAAGACVGAWAGGILVLQAGSSYLGPASAAWLPVIINLPISAYLLHTIKS</sequence>
<dbReference type="AlphaFoldDB" id="A0A517YVE0"/>